<dbReference type="PANTHER" id="PTHR12815">
    <property type="entry name" value="SORTING AND ASSEMBLY MACHINERY SAMM50 PROTEIN FAMILY MEMBER"/>
    <property type="match status" value="1"/>
</dbReference>
<evidence type="ECO:0000256" key="6">
    <source>
        <dbReference type="SAM" id="MobiDB-lite"/>
    </source>
</evidence>
<dbReference type="EMBL" id="CP053540">
    <property type="protein sequence ID" value="WOB43737.1"/>
    <property type="molecule type" value="Genomic_DNA"/>
</dbReference>
<evidence type="ECO:0000256" key="2">
    <source>
        <dbReference type="ARBA" id="ARBA00022692"/>
    </source>
</evidence>
<dbReference type="Pfam" id="PF01103">
    <property type="entry name" value="Omp85"/>
    <property type="match status" value="1"/>
</dbReference>
<dbReference type="Gene3D" id="3.10.20.310">
    <property type="entry name" value="membrane protein fhac"/>
    <property type="match status" value="3"/>
</dbReference>
<dbReference type="GO" id="GO:0019867">
    <property type="term" value="C:outer membrane"/>
    <property type="evidence" value="ECO:0007669"/>
    <property type="project" value="InterPro"/>
</dbReference>
<reference evidence="9" key="1">
    <citation type="submission" date="2020-05" db="EMBL/GenBank/DDBJ databases">
        <authorList>
            <person name="Zhu T."/>
            <person name="Keshari N."/>
            <person name="Lu X."/>
        </authorList>
    </citation>
    <scope>NUCLEOTIDE SEQUENCE</scope>
    <source>
        <strain evidence="9">NK1-22</strain>
    </source>
</reference>
<dbReference type="RefSeq" id="WP_316786314.1">
    <property type="nucleotide sequence ID" value="NZ_CP053540.1"/>
</dbReference>
<dbReference type="InterPro" id="IPR034746">
    <property type="entry name" value="POTRA"/>
</dbReference>
<feature type="region of interest" description="Disordered" evidence="6">
    <location>
        <begin position="121"/>
        <end position="141"/>
    </location>
</feature>
<evidence type="ECO:0000313" key="9">
    <source>
        <dbReference type="EMBL" id="WOB43737.1"/>
    </source>
</evidence>
<feature type="region of interest" description="Disordered" evidence="6">
    <location>
        <begin position="165"/>
        <end position="186"/>
    </location>
</feature>
<comment type="subcellular location">
    <subcellularLocation>
        <location evidence="1">Membrane</location>
    </subcellularLocation>
</comment>
<proteinExistence type="predicted"/>
<dbReference type="InterPro" id="IPR013686">
    <property type="entry name" value="Polypept-transport_assoc_ShlB"/>
</dbReference>
<gene>
    <name evidence="9" type="ORF">HNI00_11650</name>
</gene>
<evidence type="ECO:0000256" key="3">
    <source>
        <dbReference type="ARBA" id="ARBA00022729"/>
    </source>
</evidence>
<dbReference type="Pfam" id="PF08479">
    <property type="entry name" value="POTRA_2"/>
    <property type="match status" value="1"/>
</dbReference>
<evidence type="ECO:0000256" key="1">
    <source>
        <dbReference type="ARBA" id="ARBA00004370"/>
    </source>
</evidence>
<evidence type="ECO:0000256" key="4">
    <source>
        <dbReference type="ARBA" id="ARBA00023136"/>
    </source>
</evidence>
<feature type="signal peptide" evidence="7">
    <location>
        <begin position="1"/>
        <end position="20"/>
    </location>
</feature>
<feature type="region of interest" description="Disordered" evidence="6">
    <location>
        <begin position="29"/>
        <end position="56"/>
    </location>
</feature>
<protein>
    <submittedName>
        <fullName evidence="9">BamA/TamA family outer membrane protein</fullName>
    </submittedName>
</protein>
<evidence type="ECO:0000256" key="5">
    <source>
        <dbReference type="ARBA" id="ARBA00023237"/>
    </source>
</evidence>
<dbReference type="PROSITE" id="PS51779">
    <property type="entry name" value="POTRA"/>
    <property type="match status" value="1"/>
</dbReference>
<dbReference type="Pfam" id="PF07244">
    <property type="entry name" value="POTRA"/>
    <property type="match status" value="1"/>
</dbReference>
<organism evidence="9">
    <name type="scientific">Thermoleptolyngbya oregonensis NK1-22</name>
    <dbReference type="NCBI Taxonomy" id="2547457"/>
    <lineage>
        <taxon>Bacteria</taxon>
        <taxon>Bacillati</taxon>
        <taxon>Cyanobacteriota</taxon>
        <taxon>Cyanophyceae</taxon>
        <taxon>Oculatellales</taxon>
        <taxon>Oculatellaceae</taxon>
        <taxon>Thermoleptolyngbya</taxon>
    </lineage>
</organism>
<dbReference type="KEGG" id="tog:HNI00_11650"/>
<feature type="chain" id="PRO_5041635598" evidence="7">
    <location>
        <begin position="21"/>
        <end position="772"/>
    </location>
</feature>
<dbReference type="PANTHER" id="PTHR12815:SF47">
    <property type="entry name" value="TRANSLOCATION AND ASSEMBLY MODULE SUBUNIT TAMA"/>
    <property type="match status" value="1"/>
</dbReference>
<keyword evidence="2" id="KW-0812">Transmembrane</keyword>
<dbReference type="InterPro" id="IPR039910">
    <property type="entry name" value="D15-like"/>
</dbReference>
<name>A0AA97BLZ2_9CYAN</name>
<dbReference type="InterPro" id="IPR000184">
    <property type="entry name" value="Bac_surfAg_D15"/>
</dbReference>
<feature type="compositionally biased region" description="Low complexity" evidence="6">
    <location>
        <begin position="175"/>
        <end position="184"/>
    </location>
</feature>
<evidence type="ECO:0000259" key="8">
    <source>
        <dbReference type="PROSITE" id="PS51779"/>
    </source>
</evidence>
<accession>A0AA97BLZ2</accession>
<keyword evidence="4" id="KW-0472">Membrane</keyword>
<keyword evidence="5" id="KW-0998">Cell outer membrane</keyword>
<feature type="domain" description="POTRA" evidence="8">
    <location>
        <begin position="263"/>
        <end position="338"/>
    </location>
</feature>
<keyword evidence="3 7" id="KW-0732">Signal</keyword>
<dbReference type="InterPro" id="IPR010827">
    <property type="entry name" value="BamA/TamA_POTRA"/>
</dbReference>
<sequence>MRFSPVVLAAIAISSVSGLAAPAARAQTAPLSEQLSQGQVQQSPHEPVDASAAAVGDGAVPPSLVKPDLLPGAIARAEVDAASGTPEGAIAAAPTHSVNGDATGLVNPLSSKPAEQPLAEGVSPLATQSPRTEAAEPATPAALSKLAVPQTGTSRLGDPIELAQFIPQPQPTDGQPAPAEAAPPQEEPRVLVSELVVSGAPSPELEDAVFNAIRTRAGATTTRTQLQQDINAVFATGFFADVRAVPEDTPLGVRVTFVVQPNPVLTAVRIQGNEVLPQQVVDQTFGTQYGRVLNLNQLQTGIRNINRWYQDNGYVLAQVIDAPRISQDGVVTLSVAEGVIEDINVAFQTEDGETEDDDGNPIRGRTRAFIITREFETKPGDVFNQNQIQQDLQRAFRLGLFDDLQVTLNPGDDPRKVDVTINAVERSSGSISAGVGVSSASGLFGTVSYQEQNLGGNNQRLGAEVQFGQRDLLFDISFTDPWIAGDPNRTSYTVNAFSRRSIPLVFQGGETEVTLENGDRPRVRRIGGGVTFGRPLGNGWRATAGLQYQNIRLQDSDGDLAPVDELGNQLSFSESGTDDILLVQLSASQDRRDSAVAPTRGYNLRIATDQSIPVGQGNIFFNRLRGSYSRYFPVDITDFTEGPETLAFNVQGGVVLGDLPPYEAFSLGGTDSVRGYEAGDVGSGRAFVLGTVEYRFPIFSIVGGVLFVDVGSDLGTGSDVPGQPAVVRDKPGTGIGFGLGIRVQSPIGAIRVDLGFNDEGDSRIHFGIGERF</sequence>
<dbReference type="AlphaFoldDB" id="A0AA97BLZ2"/>
<evidence type="ECO:0000256" key="7">
    <source>
        <dbReference type="SAM" id="SignalP"/>
    </source>
</evidence>
<feature type="compositionally biased region" description="Polar residues" evidence="6">
    <location>
        <begin position="30"/>
        <end position="44"/>
    </location>
</feature>
<dbReference type="Gene3D" id="2.40.160.50">
    <property type="entry name" value="membrane protein fhac: a member of the omp85/tpsb transporter family"/>
    <property type="match status" value="1"/>
</dbReference>